<protein>
    <submittedName>
        <fullName evidence="5">Retrovirus-related Pol polyprotein from transposon TNT 1-94</fullName>
    </submittedName>
</protein>
<feature type="compositionally biased region" description="Low complexity" evidence="3">
    <location>
        <begin position="2548"/>
        <end position="2560"/>
    </location>
</feature>
<dbReference type="PROSITE" id="PS50103">
    <property type="entry name" value="ZF_C3H1"/>
    <property type="match status" value="1"/>
</dbReference>
<keyword evidence="1" id="KW-0862">Zinc</keyword>
<feature type="compositionally biased region" description="Low complexity" evidence="3">
    <location>
        <begin position="2515"/>
        <end position="2537"/>
    </location>
</feature>
<dbReference type="SUPFAM" id="SSF50729">
    <property type="entry name" value="PH domain-like"/>
    <property type="match status" value="1"/>
</dbReference>
<evidence type="ECO:0000313" key="6">
    <source>
        <dbReference type="Proteomes" id="UP000186817"/>
    </source>
</evidence>
<proteinExistence type="predicted"/>
<evidence type="ECO:0000256" key="2">
    <source>
        <dbReference type="SAM" id="Coils"/>
    </source>
</evidence>
<dbReference type="OrthoDB" id="3799035at2759"/>
<feature type="region of interest" description="Disordered" evidence="3">
    <location>
        <begin position="1012"/>
        <end position="1039"/>
    </location>
</feature>
<dbReference type="GO" id="GO:0008270">
    <property type="term" value="F:zinc ion binding"/>
    <property type="evidence" value="ECO:0007669"/>
    <property type="project" value="UniProtKB-KW"/>
</dbReference>
<feature type="region of interest" description="Disordered" evidence="3">
    <location>
        <begin position="1119"/>
        <end position="1159"/>
    </location>
</feature>
<name>A0A1Q9DVU3_SYMMI</name>
<reference evidence="5 6" key="1">
    <citation type="submission" date="2016-02" db="EMBL/GenBank/DDBJ databases">
        <title>Genome analysis of coral dinoflagellate symbionts highlights evolutionary adaptations to a symbiotic lifestyle.</title>
        <authorList>
            <person name="Aranda M."/>
            <person name="Li Y."/>
            <person name="Liew Y.J."/>
            <person name="Baumgarten S."/>
            <person name="Simakov O."/>
            <person name="Wilson M."/>
            <person name="Piel J."/>
            <person name="Ashoor H."/>
            <person name="Bougouffa S."/>
            <person name="Bajic V.B."/>
            <person name="Ryu T."/>
            <person name="Ravasi T."/>
            <person name="Bayer T."/>
            <person name="Micklem G."/>
            <person name="Kim H."/>
            <person name="Bhak J."/>
            <person name="Lajeunesse T.C."/>
            <person name="Voolstra C.R."/>
        </authorList>
    </citation>
    <scope>NUCLEOTIDE SEQUENCE [LARGE SCALE GENOMIC DNA]</scope>
    <source>
        <strain evidence="5 6">CCMP2467</strain>
    </source>
</reference>
<feature type="compositionally biased region" description="Basic and acidic residues" evidence="3">
    <location>
        <begin position="223"/>
        <end position="239"/>
    </location>
</feature>
<feature type="region of interest" description="Disordered" evidence="3">
    <location>
        <begin position="2227"/>
        <end position="2253"/>
    </location>
</feature>
<keyword evidence="2" id="KW-0175">Coiled coil</keyword>
<accession>A0A1Q9DVU3</accession>
<feature type="compositionally biased region" description="Polar residues" evidence="3">
    <location>
        <begin position="46"/>
        <end position="65"/>
    </location>
</feature>
<feature type="compositionally biased region" description="Polar residues" evidence="3">
    <location>
        <begin position="789"/>
        <end position="801"/>
    </location>
</feature>
<feature type="region of interest" description="Disordered" evidence="3">
    <location>
        <begin position="831"/>
        <end position="854"/>
    </location>
</feature>
<feature type="region of interest" description="Disordered" evidence="3">
    <location>
        <begin position="1"/>
        <end position="74"/>
    </location>
</feature>
<feature type="compositionally biased region" description="Low complexity" evidence="3">
    <location>
        <begin position="712"/>
        <end position="730"/>
    </location>
</feature>
<gene>
    <name evidence="5" type="ORF">AK812_SmicGene18156</name>
</gene>
<feature type="compositionally biased region" description="Polar residues" evidence="3">
    <location>
        <begin position="1020"/>
        <end position="1031"/>
    </location>
</feature>
<dbReference type="SMART" id="SM00233">
    <property type="entry name" value="PH"/>
    <property type="match status" value="1"/>
</dbReference>
<dbReference type="PANTHER" id="PTHR24216:SF65">
    <property type="entry name" value="PAXILLIN-LIKE PROTEIN 1"/>
    <property type="match status" value="1"/>
</dbReference>
<sequence>MTGISPPSEDRSRSRTSGESSFSDPELFQPSGRSLVPAATTMLRFTGSSPAPQRDTGYSSSSAASPPQRGPELSATQATFLAGAAVTHAHHASTVALGAATAAHQAAEREQATIAQAQDAVRHFAGHAAAAEVGFREQAQAIAQAAQGALDDARQREANLRQQAQIAIDTTTREAQQRVSAIQGEAQQAITQSNQSAQARIRLVEGEALGLSEALRQANQAREQAEAERKRAEDHAQQRERDYLRLAEDMEQMRRSHEEAMARVTARFQVISEQMAAHSRATPPQTPTRTHLSFPDMSFSPDTGQNDAVIHPTVPLIASVPEEQETLSTPPSAQPVGESTAPQEGAAAGAPGGATVSVQPAATTPPQETQLSSRVDELTKLVSDLATLVHATIPGQGNAAAPTGAAAGAPTQTAPTQTPQEDCPELTCNKPPGKGDGNDPDPDGDPAAAPSAEVPKTFAELEEDTIRVKSLTDLTFPTPPQNAAQARGFVNQTLMAIGKLQKTPGDEVYIWAQECLKLDAKALAKDGRFPRLDREIAAKLIKVCRHGRFGLLFQQMVESERIKTGGMPNGRCMLRAIYCHFQLERDRVGMLAERNLLNIKMGGDGVTHLENFRDKYLYVATTIPVEDMPKESTLFNHLIDELEKVTILRPKVEKAREARPGSHRRTAEWLWNRVDIAIDLHQQRVNRQEFDKSLQAKPEALTSTSQPSKPHVPANPAQGAAVGAPQGGNPEKPRKEKKKKKKNKGENAEADVPATPAPKGGGKGKKGGKGDGKGDGTPRTPRTPKGDNTPRSAQAKSARNMTSEEKARTPCMFWAFGACKGNPCPFLHDEKNKYTGPKPKSLAKDKPQPKGKAKAKAKANAATAPLVNAVPADLNQDGKITWLWDTAAGRHLIGRQALSSKALSCVTRSENPVGFATGGGAREGTHSLAFEGSRLLPGDEQVYVLKECPPAFSVGKAVLDEGSLFVWDPRDERPFFVKKEDVHRCKLKIPRKARINATRVVEYVPQFDETLNPTRWEPNPSLSPVTASASPSPKDDDAVSLSDFEVPVLDIEYPRTTSGEYDWEADLVEKHAKSEQLFREGAGGEAAAAESSDDDLFPELYRERREARGRVSVDFPWKEAARSASSKPEGAAPSAPSAEEPPLPPPVPGSKAEELRAEATSEKHLRTHFPKNPFCKICNIAKNTSMRVARKPDGKADDMIDAPTAPFQQLATDDVIMAKGDEHRGMRYRNVVRVLDYYEFRNKRNTAVHDVPEPELYVEDGPPVFPVANATRKALVDGSTLDAATGALPDIPMREVPFASESIGPPAPSKAVKHTDTCRARFAELVRADKVPEEIGRDAAGIDVTFEWPRYSDSWKRPDVKEFFKARGKDLEHTGLYTQEMCERIAFAINPSRAYISVPAMPVIPATTQQQHREREQELKHVSALSGYQDLAAVVESDEEASRLVEEVVDLNALMCMVHGIPKSAPTQEVSAMVTKLLSRAEMLSSPEALEAVRQEAAGLRSVPVWDEENPREFADVQAQARRTGTKVHFGKLMSIASIKFWELAKHLQKVKGRIVYRGDCAKDEEGAAAVYRELGANPTSVQGLNACLAYGSLPGNQSSAADAIKAYVQALLKSKYQTWIELPPELRPAWWRECFARPVVLLLRALYGHPEAGGLWEKHLKEVLKGMGGKELPEYPGNFWFPETKLLLSTYVDDLTLSGPQEEHQPFWETLCKVVDVEPPEPVYRILGRNHCIINAAAEGTENAALGALKGAMAFDMLDYAQQTVDLYKSLTGLKGLKHAATPFAPESSLPPSQEDVSGELAPNACKVLMKALWLGRLARPDLVKPIGDLATKVQKWSRNDDKKLLRLISYIDSTKTHRLVGTVSDGPRELHLALYVDADFAGERDDAKSTSGGYLVLKGPNTFFPLAWVSKRQTSVSRSTTESEIVSLAHSLFQEALPALQLWQTILDFPIELVIHEDNQATILVAKKGYSPKLRHIAHTHKVNLGSIAEVLDEDDVKLQYVETNSQAADIFTKALAPQKWDNALRLLGMRQELPEVLVDVRQLKTKAGSGPTTVSFRGFLFHFRGFTFGRDTVASTMEGMTATPAVVKYVFIHWVGPKVSAVRRGKWNAQQKKADAHVRSVCSITFRREAHSLEELELSDLISELLRLAVVDGAVSDSGKSQISVEEYMASLALEQQKQMEAELEELGDVDAETELPQLDVAVDSVRTAGGDYNWVLLGMQKPPAPTDKAAEGKPSSETKKTADAEAKDAEESAVMKAEMAEEERLAKEIAASEAKKAEEERLAKEAAAAAALAKKAEEEEQLAKEIAASEAKKAEEERLAKEAAAAAALAKKAEEEEQLAKEIAASEAKKAEEERLAKEAIVAAALAKKAEEERRAKEIAASEAKMAEEERLTKEAVAAAAEAKKLEEVRMGKEVAAAEANKGSAVAAAAAAVADASKNAEEQLAKDTAAGKEGRRAKEVAATAEAKVAIVDGQPTQEASVKLDPLKVSSTTRPRVSQADKGYPRRASQPASAMSKDVSAVAVSASVRPEAAAMPPKDRRFDQPSSPAPGRAAPRLAGKMKLKSGWGWWWARRHVELRAGKLQWWRKEPQGPPDVELRLSDGITRWVLMRHEGAILELICESRSGSSSKAMGERVLLRMESDADALDWAQALREEMEYVEALLSWPMPLEGRQGDVRYYGIEYPS</sequence>
<keyword evidence="1" id="KW-0479">Metal-binding</keyword>
<feature type="region of interest" description="Disordered" evidence="3">
    <location>
        <begin position="219"/>
        <end position="239"/>
    </location>
</feature>
<dbReference type="EMBL" id="LSRX01000367">
    <property type="protein sequence ID" value="OLP99303.1"/>
    <property type="molecule type" value="Genomic_DNA"/>
</dbReference>
<evidence type="ECO:0000256" key="1">
    <source>
        <dbReference type="PROSITE-ProRule" id="PRU00723"/>
    </source>
</evidence>
<feature type="region of interest" description="Disordered" evidence="3">
    <location>
        <begin position="323"/>
        <end position="374"/>
    </location>
</feature>
<feature type="coiled-coil region" evidence="2">
    <location>
        <begin position="136"/>
        <end position="170"/>
    </location>
</feature>
<evidence type="ECO:0000313" key="5">
    <source>
        <dbReference type="EMBL" id="OLP99303.1"/>
    </source>
</evidence>
<evidence type="ECO:0000259" key="4">
    <source>
        <dbReference type="PROSITE" id="PS50103"/>
    </source>
</evidence>
<feature type="zinc finger region" description="C3H1-type" evidence="1">
    <location>
        <begin position="805"/>
        <end position="831"/>
    </location>
</feature>
<feature type="compositionally biased region" description="Pro residues" evidence="3">
    <location>
        <begin position="1139"/>
        <end position="1148"/>
    </location>
</feature>
<comment type="caution">
    <text evidence="5">The sequence shown here is derived from an EMBL/GenBank/DDBJ whole genome shotgun (WGS) entry which is preliminary data.</text>
</comment>
<dbReference type="InterPro" id="IPR001849">
    <property type="entry name" value="PH_domain"/>
</dbReference>
<keyword evidence="1" id="KW-0863">Zinc-finger</keyword>
<dbReference type="Proteomes" id="UP000186817">
    <property type="component" value="Unassembled WGS sequence"/>
</dbReference>
<feature type="compositionally biased region" description="Basic and acidic residues" evidence="3">
    <location>
        <begin position="2232"/>
        <end position="2253"/>
    </location>
</feature>
<feature type="compositionally biased region" description="Low complexity" evidence="3">
    <location>
        <begin position="397"/>
        <end position="420"/>
    </location>
</feature>
<feature type="domain" description="C3H1-type" evidence="4">
    <location>
        <begin position="805"/>
        <end position="831"/>
    </location>
</feature>
<keyword evidence="6" id="KW-1185">Reference proteome</keyword>
<dbReference type="CDD" id="cd09272">
    <property type="entry name" value="RNase_HI_RT_Ty1"/>
    <property type="match status" value="1"/>
</dbReference>
<dbReference type="PANTHER" id="PTHR24216">
    <property type="entry name" value="PAXILLIN-RELATED"/>
    <property type="match status" value="1"/>
</dbReference>
<feature type="coiled-coil region" evidence="2">
    <location>
        <begin position="2259"/>
        <end position="2413"/>
    </location>
</feature>
<dbReference type="InterPro" id="IPR000571">
    <property type="entry name" value="Znf_CCCH"/>
</dbReference>
<organism evidence="5 6">
    <name type="scientific">Symbiodinium microadriaticum</name>
    <name type="common">Dinoflagellate</name>
    <name type="synonym">Zooxanthella microadriatica</name>
    <dbReference type="NCBI Taxonomy" id="2951"/>
    <lineage>
        <taxon>Eukaryota</taxon>
        <taxon>Sar</taxon>
        <taxon>Alveolata</taxon>
        <taxon>Dinophyceae</taxon>
        <taxon>Suessiales</taxon>
        <taxon>Symbiodiniaceae</taxon>
        <taxon>Symbiodinium</taxon>
    </lineage>
</organism>
<feature type="region of interest" description="Disordered" evidence="3">
    <location>
        <begin position="697"/>
        <end position="806"/>
    </location>
</feature>
<feature type="compositionally biased region" description="Low complexity" evidence="3">
    <location>
        <begin position="15"/>
        <end position="24"/>
    </location>
</feature>
<feature type="region of interest" description="Disordered" evidence="3">
    <location>
        <begin position="397"/>
        <end position="453"/>
    </location>
</feature>
<feature type="compositionally biased region" description="Polar residues" evidence="3">
    <location>
        <begin position="356"/>
        <end position="373"/>
    </location>
</feature>
<feature type="region of interest" description="Disordered" evidence="3">
    <location>
        <begin position="2478"/>
        <end position="2560"/>
    </location>
</feature>
<feature type="compositionally biased region" description="Low complexity" evidence="3">
    <location>
        <begin position="1123"/>
        <end position="1138"/>
    </location>
</feature>
<evidence type="ECO:0000256" key="3">
    <source>
        <dbReference type="SAM" id="MobiDB-lite"/>
    </source>
</evidence>